<feature type="transmembrane region" description="Helical" evidence="1">
    <location>
        <begin position="49"/>
        <end position="69"/>
    </location>
</feature>
<evidence type="ECO:0000313" key="2">
    <source>
        <dbReference type="EMBL" id="AXN00801.1"/>
    </source>
</evidence>
<proteinExistence type="predicted"/>
<organism evidence="2 3">
    <name type="scientific">Acetobacter pomorum</name>
    <dbReference type="NCBI Taxonomy" id="65959"/>
    <lineage>
        <taxon>Bacteria</taxon>
        <taxon>Pseudomonadati</taxon>
        <taxon>Pseudomonadota</taxon>
        <taxon>Alphaproteobacteria</taxon>
        <taxon>Acetobacterales</taxon>
        <taxon>Acetobacteraceae</taxon>
        <taxon>Acetobacter</taxon>
    </lineage>
</organism>
<accession>A0AAN1U9D2</accession>
<name>A0AAN1U9D2_9PROT</name>
<evidence type="ECO:0000256" key="1">
    <source>
        <dbReference type="SAM" id="Phobius"/>
    </source>
</evidence>
<sequence>MGKFRRSRFFGSLVEPRKDREGWLPQRKFDRLCRREYAAWRMWRRLRGIALIILCFLGFWAMTAVSSFLNGHRQPLPAHVSHHHKQHMAKTHGIHESRT</sequence>
<keyword evidence="1" id="KW-1133">Transmembrane helix</keyword>
<evidence type="ECO:0000313" key="3">
    <source>
        <dbReference type="Proteomes" id="UP000256572"/>
    </source>
</evidence>
<reference evidence="2 3" key="1">
    <citation type="submission" date="2017-09" db="EMBL/GenBank/DDBJ databases">
        <authorList>
            <person name="Kim K.H."/>
            <person name="Chun B.H."/>
            <person name="Han G.S."/>
            <person name="Hyun S.G."/>
            <person name="Jeon C.O."/>
        </authorList>
    </citation>
    <scope>NUCLEOTIDE SEQUENCE [LARGE SCALE GENOMIC DNA]</scope>
    <source>
        <strain evidence="2 3">SH</strain>
    </source>
</reference>
<keyword evidence="1" id="KW-0812">Transmembrane</keyword>
<gene>
    <name evidence="2" type="ORF">CJF59_09755</name>
</gene>
<protein>
    <submittedName>
        <fullName evidence="2">Uncharacterized protein</fullName>
    </submittedName>
</protein>
<dbReference type="KEGG" id="apom:CPF11_03390"/>
<keyword evidence="1" id="KW-0472">Membrane</keyword>
<dbReference type="EMBL" id="CP023189">
    <property type="protein sequence ID" value="AXN00801.1"/>
    <property type="molecule type" value="Genomic_DNA"/>
</dbReference>
<dbReference type="AlphaFoldDB" id="A0AAN1U9D2"/>
<dbReference type="Proteomes" id="UP000256572">
    <property type="component" value="Chromosome"/>
</dbReference>
<reference evidence="2 3" key="2">
    <citation type="submission" date="2018-08" db="EMBL/GenBank/DDBJ databases">
        <title>Acetobacter oryzifermentans sp. nov., isolated from Korea traditional vinegar and reclassification of Acetobacter pasteurianus subsp. ascendens (Henneberg 1898) as Acetobacter ascendens comb. nov.</title>
        <authorList>
            <person name="Cho G.Y."/>
            <person name="Lee S.H."/>
        </authorList>
    </citation>
    <scope>NUCLEOTIDE SEQUENCE [LARGE SCALE GENOMIC DNA]</scope>
    <source>
        <strain evidence="2 3">SH</strain>
    </source>
</reference>